<dbReference type="PANTHER" id="PTHR43429:SF3">
    <property type="entry name" value="NITRITE REDUCTASE [NAD(P)H]"/>
    <property type="match status" value="1"/>
</dbReference>
<keyword evidence="5" id="KW-0285">Flavoprotein</keyword>
<dbReference type="AlphaFoldDB" id="A0A4Y9SFD5"/>
<proteinExistence type="inferred from homology"/>
<dbReference type="PRINTS" id="PR00411">
    <property type="entry name" value="PNDRDTASEI"/>
</dbReference>
<feature type="domain" description="Rubredoxin binding" evidence="10">
    <location>
        <begin position="313"/>
        <end position="383"/>
    </location>
</feature>
<evidence type="ECO:0000313" key="11">
    <source>
        <dbReference type="EMBL" id="TFW22053.1"/>
    </source>
</evidence>
<comment type="cofactor">
    <cofactor evidence="1">
        <name>FAD</name>
        <dbReference type="ChEBI" id="CHEBI:57692"/>
    </cofactor>
</comment>
<dbReference type="Pfam" id="PF07992">
    <property type="entry name" value="Pyr_redox_2"/>
    <property type="match status" value="1"/>
</dbReference>
<evidence type="ECO:0000256" key="2">
    <source>
        <dbReference type="ARBA" id="ARBA00004496"/>
    </source>
</evidence>
<dbReference type="InterPro" id="IPR041364">
    <property type="entry name" value="Rbx-bd"/>
</dbReference>
<keyword evidence="12" id="KW-1185">Reference proteome</keyword>
<dbReference type="PANTHER" id="PTHR43429">
    <property type="entry name" value="PYRIDINE NUCLEOTIDE-DISULFIDE OXIDOREDUCTASE DOMAIN-CONTAINING"/>
    <property type="match status" value="1"/>
</dbReference>
<keyword evidence="6" id="KW-0274">FAD</keyword>
<evidence type="ECO:0000256" key="3">
    <source>
        <dbReference type="ARBA" id="ARBA00006442"/>
    </source>
</evidence>
<reference evidence="11 12" key="1">
    <citation type="submission" date="2019-03" db="EMBL/GenBank/DDBJ databases">
        <title>Draft Genome Sequence of Massilia arenosa sp. nov., a Novel Massilia Species Isolated from a Sandy-loam Maize Soil.</title>
        <authorList>
            <person name="Raths R."/>
            <person name="Peta V."/>
            <person name="Bucking H."/>
        </authorList>
    </citation>
    <scope>NUCLEOTIDE SEQUENCE [LARGE SCALE GENOMIC DNA]</scope>
    <source>
        <strain evidence="11 12">MC02</strain>
    </source>
</reference>
<evidence type="ECO:0000256" key="6">
    <source>
        <dbReference type="ARBA" id="ARBA00022827"/>
    </source>
</evidence>
<keyword evidence="4" id="KW-0963">Cytoplasm</keyword>
<comment type="subcellular location">
    <subcellularLocation>
        <location evidence="2">Cytoplasm</location>
    </subcellularLocation>
</comment>
<dbReference type="SUPFAM" id="SSF51905">
    <property type="entry name" value="FAD/NAD(P)-binding domain"/>
    <property type="match status" value="1"/>
</dbReference>
<sequence length="387" mass="40179">MEPVVIVGAGMAAYGLAREFRKLDQTTPLLIVAADSATAYSKPMLSNALALGKAPQQLVQQDAARMAGQLDARVLAGTAVMRIHPEARTIDTAQGSHTYRALVLATGASPIRLQLDGDGADEVLSVNNLDDYAALRAQLDAVGQRARVTILGAGLIGCEFADDLLAAGHHVDLVDPNARLLSALAAPSLSAGLAQAWAGRNVTLHLGRVARSVQRGAASLTVTLSDGGTVRADVVLSAIGLRPNVSLAREAGIAVQRGVLVDRYGRTSAPDVYALGDCAEYHTEAGSRVLPYVAPMLAAARAIAATLAGTPTAIDLKAEPVVVKTPSYKLALLPPPVDAQGRWHDHPDGERTVARFIDHAGVVRGFGLSHPTPALRTSLLSALGQAA</sequence>
<accession>A0A4Y9SFD5</accession>
<dbReference type="EMBL" id="SPVF01000111">
    <property type="protein sequence ID" value="TFW22053.1"/>
    <property type="molecule type" value="Genomic_DNA"/>
</dbReference>
<dbReference type="Gene3D" id="3.50.50.60">
    <property type="entry name" value="FAD/NAD(P)-binding domain"/>
    <property type="match status" value="2"/>
</dbReference>
<gene>
    <name evidence="11" type="ORF">E4L96_08405</name>
</gene>
<comment type="similarity">
    <text evidence="3">Belongs to the FAD-dependent oxidoreductase family.</text>
</comment>
<dbReference type="Pfam" id="PF18113">
    <property type="entry name" value="Rbx_binding"/>
    <property type="match status" value="1"/>
</dbReference>
<keyword evidence="7" id="KW-0560">Oxidoreductase</keyword>
<evidence type="ECO:0000256" key="5">
    <source>
        <dbReference type="ARBA" id="ARBA00022630"/>
    </source>
</evidence>
<dbReference type="PRINTS" id="PR00368">
    <property type="entry name" value="FADPNR"/>
</dbReference>
<evidence type="ECO:0000256" key="1">
    <source>
        <dbReference type="ARBA" id="ARBA00001974"/>
    </source>
</evidence>
<evidence type="ECO:0000256" key="7">
    <source>
        <dbReference type="ARBA" id="ARBA00023002"/>
    </source>
</evidence>
<dbReference type="OrthoDB" id="9769238at2"/>
<dbReference type="GO" id="GO:0005737">
    <property type="term" value="C:cytoplasm"/>
    <property type="evidence" value="ECO:0007669"/>
    <property type="project" value="UniProtKB-SubCell"/>
</dbReference>
<evidence type="ECO:0000259" key="10">
    <source>
        <dbReference type="Pfam" id="PF18113"/>
    </source>
</evidence>
<keyword evidence="8" id="KW-0520">NAD</keyword>
<feature type="domain" description="FAD/NAD(P)-binding" evidence="9">
    <location>
        <begin position="4"/>
        <end position="285"/>
    </location>
</feature>
<dbReference type="InterPro" id="IPR050260">
    <property type="entry name" value="FAD-bd_OxRdtase"/>
</dbReference>
<name>A0A4Y9SFD5_9BURK</name>
<dbReference type="InterPro" id="IPR023753">
    <property type="entry name" value="FAD/NAD-binding_dom"/>
</dbReference>
<dbReference type="InterPro" id="IPR036188">
    <property type="entry name" value="FAD/NAD-bd_sf"/>
</dbReference>
<dbReference type="GO" id="GO:0016491">
    <property type="term" value="F:oxidoreductase activity"/>
    <property type="evidence" value="ECO:0007669"/>
    <property type="project" value="UniProtKB-KW"/>
</dbReference>
<protein>
    <submittedName>
        <fullName evidence="11">FAD-dependent oxidoreductase</fullName>
    </submittedName>
</protein>
<evidence type="ECO:0000259" key="9">
    <source>
        <dbReference type="Pfam" id="PF07992"/>
    </source>
</evidence>
<dbReference type="Proteomes" id="UP000298438">
    <property type="component" value="Unassembled WGS sequence"/>
</dbReference>
<organism evidence="11 12">
    <name type="scientific">Zemynaea arenosa</name>
    <dbReference type="NCBI Taxonomy" id="2561931"/>
    <lineage>
        <taxon>Bacteria</taxon>
        <taxon>Pseudomonadati</taxon>
        <taxon>Pseudomonadota</taxon>
        <taxon>Betaproteobacteria</taxon>
        <taxon>Burkholderiales</taxon>
        <taxon>Oxalobacteraceae</taxon>
        <taxon>Telluria group</taxon>
        <taxon>Zemynaea</taxon>
    </lineage>
</organism>
<dbReference type="RefSeq" id="WP_135206767.1">
    <property type="nucleotide sequence ID" value="NZ_SPVF01000111.1"/>
</dbReference>
<evidence type="ECO:0000256" key="8">
    <source>
        <dbReference type="ARBA" id="ARBA00023027"/>
    </source>
</evidence>
<evidence type="ECO:0000313" key="12">
    <source>
        <dbReference type="Proteomes" id="UP000298438"/>
    </source>
</evidence>
<dbReference type="Gene3D" id="3.30.390.120">
    <property type="match status" value="1"/>
</dbReference>
<comment type="caution">
    <text evidence="11">The sequence shown here is derived from an EMBL/GenBank/DDBJ whole genome shotgun (WGS) entry which is preliminary data.</text>
</comment>
<evidence type="ECO:0000256" key="4">
    <source>
        <dbReference type="ARBA" id="ARBA00022490"/>
    </source>
</evidence>